<feature type="transmembrane region" description="Helical" evidence="1">
    <location>
        <begin position="132"/>
        <end position="157"/>
    </location>
</feature>
<reference evidence="2 3" key="1">
    <citation type="journal article" date="2022" name="Syst. Appl. Microbiol.">
        <title>Rhodopirellula aestuarii sp. nov., a novel member of the genus Rhodopirellula isolated from brackish sediments collected in the Tagus River estuary, Portugal.</title>
        <authorList>
            <person name="Vitorino I.R."/>
            <person name="Klimek D."/>
            <person name="Calusinska M."/>
            <person name="Lobo-da-Cunha A."/>
            <person name="Vasconcelos V."/>
            <person name="Lage O.M."/>
        </authorList>
    </citation>
    <scope>NUCLEOTIDE SEQUENCE [LARGE SCALE GENOMIC DNA]</scope>
    <source>
        <strain evidence="2 3">ICT_H3.1</strain>
    </source>
</reference>
<gene>
    <name evidence="2" type="ORF">NB063_17010</name>
</gene>
<feature type="transmembrane region" description="Helical" evidence="1">
    <location>
        <begin position="40"/>
        <end position="58"/>
    </location>
</feature>
<keyword evidence="1" id="KW-0812">Transmembrane</keyword>
<protein>
    <submittedName>
        <fullName evidence="2">Uncharacterized protein</fullName>
    </submittedName>
</protein>
<dbReference type="RefSeq" id="WP_250929944.1">
    <property type="nucleotide sequence ID" value="NZ_JAMQBK010000044.1"/>
</dbReference>
<comment type="caution">
    <text evidence="2">The sequence shown here is derived from an EMBL/GenBank/DDBJ whole genome shotgun (WGS) entry which is preliminary data.</text>
</comment>
<dbReference type="Proteomes" id="UP001202961">
    <property type="component" value="Unassembled WGS sequence"/>
</dbReference>
<evidence type="ECO:0000313" key="2">
    <source>
        <dbReference type="EMBL" id="MCM2372309.1"/>
    </source>
</evidence>
<evidence type="ECO:0000256" key="1">
    <source>
        <dbReference type="SAM" id="Phobius"/>
    </source>
</evidence>
<keyword evidence="3" id="KW-1185">Reference proteome</keyword>
<feature type="transmembrane region" description="Helical" evidence="1">
    <location>
        <begin position="78"/>
        <end position="96"/>
    </location>
</feature>
<proteinExistence type="predicted"/>
<feature type="transmembrane region" description="Helical" evidence="1">
    <location>
        <begin position="236"/>
        <end position="257"/>
    </location>
</feature>
<keyword evidence="1" id="KW-1133">Transmembrane helix</keyword>
<feature type="transmembrane region" description="Helical" evidence="1">
    <location>
        <begin position="103"/>
        <end position="120"/>
    </location>
</feature>
<name>A0ABT0U6K9_9BACT</name>
<organism evidence="2 3">
    <name type="scientific">Aporhodopirellula aestuarii</name>
    <dbReference type="NCBI Taxonomy" id="2950107"/>
    <lineage>
        <taxon>Bacteria</taxon>
        <taxon>Pseudomonadati</taxon>
        <taxon>Planctomycetota</taxon>
        <taxon>Planctomycetia</taxon>
        <taxon>Pirellulales</taxon>
        <taxon>Pirellulaceae</taxon>
        <taxon>Aporhodopirellula</taxon>
    </lineage>
</organism>
<feature type="transmembrane region" description="Helical" evidence="1">
    <location>
        <begin position="177"/>
        <end position="201"/>
    </location>
</feature>
<feature type="transmembrane region" description="Helical" evidence="1">
    <location>
        <begin position="207"/>
        <end position="227"/>
    </location>
</feature>
<accession>A0ABT0U6K9</accession>
<evidence type="ECO:0000313" key="3">
    <source>
        <dbReference type="Proteomes" id="UP001202961"/>
    </source>
</evidence>
<sequence>MTSNPNPYEPGRVPDENRRVDPVEGPAVLHRGLGAIVGSLYGSCLVPFLAVMLIAIAIKSGLLDWFGIQGGFMELGIVFLPVCGLSGGTLSGLICGATRGQRLLVALAVALIAPVIWLIYGALISTDAKQTIFIAFTVLLSAIGSTLACHLLIAWIVRKRRAVVESLQAEGSASPGLAAAGFQTFITVCIVAALVTTFIAAGQIAGFLAGITAGGGIVGMLSGLHLLSAYPNRTRIGILTTIVCVFAVLIPIFLQIYQ</sequence>
<keyword evidence="1" id="KW-0472">Membrane</keyword>
<dbReference type="EMBL" id="JAMQBK010000044">
    <property type="protein sequence ID" value="MCM2372309.1"/>
    <property type="molecule type" value="Genomic_DNA"/>
</dbReference>